<keyword evidence="1" id="KW-0472">Membrane</keyword>
<evidence type="ECO:0000313" key="2">
    <source>
        <dbReference type="EMBL" id="KZL17706.1"/>
    </source>
</evidence>
<evidence type="ECO:0000313" key="3">
    <source>
        <dbReference type="Proteomes" id="UP000076577"/>
    </source>
</evidence>
<dbReference type="PATRIC" id="fig|989403.3.peg.3259"/>
<reference evidence="2 3" key="1">
    <citation type="journal article" date="2016" name="Front. Microbiol.">
        <title>Comparative Genomic Analysis Reveals a Diverse Repertoire of Genes Involved in Prokaryote-Eukaryote Interactions within the Pseudovibrio Genus.</title>
        <authorList>
            <person name="Romano S."/>
            <person name="Fernandez-Guerra A."/>
            <person name="Reen F.J."/>
            <person name="Glockner F.O."/>
            <person name="Crowley S.P."/>
            <person name="O'Sullivan O."/>
            <person name="Cotter P.D."/>
            <person name="Adams C."/>
            <person name="Dobson A.D."/>
            <person name="O'Gara F."/>
        </authorList>
    </citation>
    <scope>NUCLEOTIDE SEQUENCE [LARGE SCALE GENOMIC DNA]</scope>
    <source>
        <strain evidence="2 3">Ad2</strain>
    </source>
</reference>
<dbReference type="OrthoDB" id="7873241at2"/>
<dbReference type="STRING" id="989403.SAMN05421798_11038"/>
<gene>
    <name evidence="2" type="ORF">PsAD2_03043</name>
</gene>
<dbReference type="Proteomes" id="UP000076577">
    <property type="component" value="Unassembled WGS sequence"/>
</dbReference>
<keyword evidence="3" id="KW-1185">Reference proteome</keyword>
<name>A0A165XHJ6_9HYPH</name>
<dbReference type="EMBL" id="LMCB01000030">
    <property type="protein sequence ID" value="KZL17706.1"/>
    <property type="molecule type" value="Genomic_DNA"/>
</dbReference>
<keyword evidence="1" id="KW-0812">Transmembrane</keyword>
<evidence type="ECO:0000256" key="1">
    <source>
        <dbReference type="SAM" id="Phobius"/>
    </source>
</evidence>
<dbReference type="AlphaFoldDB" id="A0A165XHJ6"/>
<keyword evidence="1" id="KW-1133">Transmembrane helix</keyword>
<organism evidence="2 3">
    <name type="scientific">Pseudovibrio axinellae</name>
    <dbReference type="NCBI Taxonomy" id="989403"/>
    <lineage>
        <taxon>Bacteria</taxon>
        <taxon>Pseudomonadati</taxon>
        <taxon>Pseudomonadota</taxon>
        <taxon>Alphaproteobacteria</taxon>
        <taxon>Hyphomicrobiales</taxon>
        <taxon>Stappiaceae</taxon>
        <taxon>Pseudovibrio</taxon>
    </lineage>
</organism>
<sequence length="144" mass="15592">MIGFILSTIGVGLHTLVAYLALAGAALAFAARLDPRIPKALSTLVSVLLLCVSVWSFSALHYARYEEVADLKARVAALDRIAQVHKRIAQKTNADLLERIVQVGSLQQQVADYEIELEKGSISACPADPAYIERMRALQFGGAQ</sequence>
<protein>
    <submittedName>
        <fullName evidence="2">Uncharacterized protein</fullName>
    </submittedName>
</protein>
<dbReference type="RefSeq" id="WP_068007548.1">
    <property type="nucleotide sequence ID" value="NZ_FOFM01000010.1"/>
</dbReference>
<proteinExistence type="predicted"/>
<accession>A0A165XHJ6</accession>
<comment type="caution">
    <text evidence="2">The sequence shown here is derived from an EMBL/GenBank/DDBJ whole genome shotgun (WGS) entry which is preliminary data.</text>
</comment>
<feature type="transmembrane region" description="Helical" evidence="1">
    <location>
        <begin position="40"/>
        <end position="63"/>
    </location>
</feature>